<keyword evidence="1" id="KW-1133">Transmembrane helix</keyword>
<evidence type="ECO:0008006" key="4">
    <source>
        <dbReference type="Google" id="ProtNLM"/>
    </source>
</evidence>
<feature type="transmembrane region" description="Helical" evidence="1">
    <location>
        <begin position="81"/>
        <end position="97"/>
    </location>
</feature>
<proteinExistence type="predicted"/>
<gene>
    <name evidence="2" type="ORF">TRM7557_01327</name>
</gene>
<feature type="transmembrane region" description="Helical" evidence="1">
    <location>
        <begin position="109"/>
        <end position="131"/>
    </location>
</feature>
<evidence type="ECO:0000313" key="2">
    <source>
        <dbReference type="EMBL" id="CUH77342.1"/>
    </source>
</evidence>
<dbReference type="STRING" id="928856.SAMN04488049_11740"/>
<feature type="transmembrane region" description="Helical" evidence="1">
    <location>
        <begin position="137"/>
        <end position="157"/>
    </location>
</feature>
<keyword evidence="3" id="KW-1185">Reference proteome</keyword>
<dbReference type="OrthoDB" id="7629477at2"/>
<keyword evidence="1" id="KW-0812">Transmembrane</keyword>
<dbReference type="RefSeq" id="WP_058289436.1">
    <property type="nucleotide sequence ID" value="NZ_CYSD01000019.1"/>
</dbReference>
<protein>
    <recommendedName>
        <fullName evidence="4">Rod shape-determining protein MreD</fullName>
    </recommendedName>
</protein>
<evidence type="ECO:0000313" key="3">
    <source>
        <dbReference type="Proteomes" id="UP000052022"/>
    </source>
</evidence>
<dbReference type="EMBL" id="CYSD01000019">
    <property type="protein sequence ID" value="CUH77342.1"/>
    <property type="molecule type" value="Genomic_DNA"/>
</dbReference>
<evidence type="ECO:0000256" key="1">
    <source>
        <dbReference type="SAM" id="Phobius"/>
    </source>
</evidence>
<dbReference type="AlphaFoldDB" id="A0A0P1G6W6"/>
<accession>A0A0P1G6W6</accession>
<keyword evidence="1" id="KW-0472">Membrane</keyword>
<sequence length="179" mass="19698">MAKTSPTAIWLMRLGFAGVALLVVFFHLLPLNTLPVRWPPPDFLAALCLAWALRRPEFVPALLIAAVMLMGDLLLQRPPGLWALLVLLACEFLKVRMPPQHETPFLGEWTTVAITLTIITLMNRMILGVLGVEQANLAPILVQGIMTLIAYPFVVLISQSLLGVRRLTPAEIEAMGARS</sequence>
<feature type="transmembrane region" description="Helical" evidence="1">
    <location>
        <begin position="7"/>
        <end position="29"/>
    </location>
</feature>
<organism evidence="2 3">
    <name type="scientific">Tritonibacter multivorans</name>
    <dbReference type="NCBI Taxonomy" id="928856"/>
    <lineage>
        <taxon>Bacteria</taxon>
        <taxon>Pseudomonadati</taxon>
        <taxon>Pseudomonadota</taxon>
        <taxon>Alphaproteobacteria</taxon>
        <taxon>Rhodobacterales</taxon>
        <taxon>Paracoccaceae</taxon>
        <taxon>Tritonibacter</taxon>
    </lineage>
</organism>
<reference evidence="2 3" key="1">
    <citation type="submission" date="2015-09" db="EMBL/GenBank/DDBJ databases">
        <authorList>
            <consortium name="Swine Surveillance"/>
        </authorList>
    </citation>
    <scope>NUCLEOTIDE SEQUENCE [LARGE SCALE GENOMIC DNA]</scope>
    <source>
        <strain evidence="2 3">CECT 7557</strain>
    </source>
</reference>
<name>A0A0P1G6W6_9RHOB</name>
<dbReference type="Proteomes" id="UP000052022">
    <property type="component" value="Unassembled WGS sequence"/>
</dbReference>